<dbReference type="EMBL" id="FOCV01000007">
    <property type="protein sequence ID" value="SEN73449.1"/>
    <property type="molecule type" value="Genomic_DNA"/>
</dbReference>
<dbReference type="EMBL" id="FNXB01000009">
    <property type="protein sequence ID" value="SEH73356.1"/>
    <property type="molecule type" value="Genomic_DNA"/>
</dbReference>
<dbReference type="Proteomes" id="UP000198939">
    <property type="component" value="Unassembled WGS sequence"/>
</dbReference>
<dbReference type="Proteomes" id="UP000183063">
    <property type="component" value="Unassembled WGS sequence"/>
</dbReference>
<reference evidence="2 4" key="3">
    <citation type="submission" date="2016-10" db="EMBL/GenBank/DDBJ databases">
        <authorList>
            <person name="Varghese N."/>
            <person name="Submissions S."/>
        </authorList>
    </citation>
    <scope>NUCLEOTIDE SEQUENCE [LARGE SCALE GENOMIC DNA]</scope>
    <source>
        <strain evidence="2 4">CGMCC 1.7071</strain>
    </source>
</reference>
<evidence type="ECO:0000313" key="4">
    <source>
        <dbReference type="Proteomes" id="UP000198939"/>
    </source>
</evidence>
<reference evidence="1" key="2">
    <citation type="submission" date="2016-10" db="EMBL/GenBank/DDBJ databases">
        <authorList>
            <person name="de Groot N.N."/>
        </authorList>
    </citation>
    <scope>NUCLEOTIDE SEQUENCE [LARGE SCALE GENOMIC DNA]</scope>
    <source>
        <strain evidence="1">CCBAU85039</strain>
    </source>
</reference>
<protein>
    <submittedName>
        <fullName evidence="1">Uncharacterized protein</fullName>
    </submittedName>
</protein>
<sequence length="94" mass="10536">MVRLGLTRVGMYEYGQTAPVDHEPGHKTGELDGQESHLIHCKRVWSDRSIMPATEENGETFGYLLPQQFRSLALLGAVEIDMGMIALNFIKFQG</sequence>
<dbReference type="AlphaFoldDB" id="A0A1H8IYM4"/>
<reference evidence="3" key="1">
    <citation type="submission" date="2016-10" db="EMBL/GenBank/DDBJ databases">
        <authorList>
            <person name="Wibberg D."/>
        </authorList>
    </citation>
    <scope>NUCLEOTIDE SEQUENCE [LARGE SCALE GENOMIC DNA]</scope>
</reference>
<evidence type="ECO:0000313" key="1">
    <source>
        <dbReference type="EMBL" id="SEH73356.1"/>
    </source>
</evidence>
<accession>A0A1H8IYM4</accession>
<name>A0A1H8IYM4_9HYPH</name>
<evidence type="ECO:0000313" key="2">
    <source>
        <dbReference type="EMBL" id="SEN73449.1"/>
    </source>
</evidence>
<proteinExistence type="predicted"/>
<evidence type="ECO:0000313" key="3">
    <source>
        <dbReference type="Proteomes" id="UP000183063"/>
    </source>
</evidence>
<gene>
    <name evidence="1" type="ORF">RTCCBAU85039_2027</name>
    <name evidence="2" type="ORF">SAMN05216228_100721</name>
</gene>
<organism evidence="1 3">
    <name type="scientific">Rhizobium tibeticum</name>
    <dbReference type="NCBI Taxonomy" id="501024"/>
    <lineage>
        <taxon>Bacteria</taxon>
        <taxon>Pseudomonadati</taxon>
        <taxon>Pseudomonadota</taxon>
        <taxon>Alphaproteobacteria</taxon>
        <taxon>Hyphomicrobiales</taxon>
        <taxon>Rhizobiaceae</taxon>
        <taxon>Rhizobium/Agrobacterium group</taxon>
        <taxon>Rhizobium</taxon>
    </lineage>
</organism>
<keyword evidence="4" id="KW-1185">Reference proteome</keyword>